<dbReference type="SUPFAM" id="SSF49299">
    <property type="entry name" value="PKD domain"/>
    <property type="match status" value="1"/>
</dbReference>
<evidence type="ECO:0000259" key="2">
    <source>
        <dbReference type="SMART" id="SM00089"/>
    </source>
</evidence>
<evidence type="ECO:0000313" key="4">
    <source>
        <dbReference type="Proteomes" id="UP000050280"/>
    </source>
</evidence>
<dbReference type="Gene3D" id="2.60.40.10">
    <property type="entry name" value="Immunoglobulins"/>
    <property type="match status" value="1"/>
</dbReference>
<sequence length="525" mass="55242">MTLTVTDDQGATDSDTVSITVSSDVPVACTDYLPNDDPAIVLPVGALLSGADAVVGTSTNTNGSDCAVEVVNDDSGQPWAKYHIPIVLADHGIEAGDRLFIAIDGNDGTGNARFEINQDNRPNTALGFANFGSGWSGYETTVVVPSGLTSLDLWLHSNYTDASGGGTAYYDNLVVVNLDADGSVNISPIADAGQDRSIEDVDGSGFEEVVLDGNGSTDPDGTIVAYSWSDSTGELATGASPSITLAVGTTVLTLTVTDDQGEVDTDTVSITVTSNVAVICTDYLPNEDPAIVLPTGNLLSGADAVVGTSTNTNGSDCAVEVSNTDANQPWAKYHIPIVLADYGIEAGDRLLIGVDGNDGTGNARFEINQDNRANTALGFSNFSGTWSRYETTIVVPSGITSLDLWFHSNYTDTSGGGTALYDNLLFINLDAGGNIQIPSLGREPVNTMMLSPNPAVEEVNVTFDLETEVMEYQVFDLLGRLVRTVRATKQNGQQINVNDLPAGNYFIKATDAEGQQFQKQMVIKR</sequence>
<proteinExistence type="predicted"/>
<dbReference type="Pfam" id="PF18962">
    <property type="entry name" value="Por_Secre_tail"/>
    <property type="match status" value="1"/>
</dbReference>
<keyword evidence="1" id="KW-0732">Signal</keyword>
<dbReference type="AlphaFoldDB" id="A0A0P7AB11"/>
<reference evidence="3 4" key="1">
    <citation type="submission" date="2015-09" db="EMBL/GenBank/DDBJ databases">
        <title>Genome sequence of the marine flavobacterium Croceitalea dokdonensis DOKDO 023 that contains proton- and sodium-pumping rhodopsins.</title>
        <authorList>
            <person name="Kwon S.-K."/>
            <person name="Lee H.K."/>
            <person name="Kwak M.-J."/>
            <person name="Kim J.F."/>
        </authorList>
    </citation>
    <scope>NUCLEOTIDE SEQUENCE [LARGE SCALE GENOMIC DNA]</scope>
    <source>
        <strain evidence="3 4">DOKDO 023</strain>
    </source>
</reference>
<dbReference type="Pfam" id="PF22352">
    <property type="entry name" value="K319L-like_PKD"/>
    <property type="match status" value="1"/>
</dbReference>
<dbReference type="Proteomes" id="UP000050280">
    <property type="component" value="Unassembled WGS sequence"/>
</dbReference>
<comment type="caution">
    <text evidence="3">The sequence shown here is derived from an EMBL/GenBank/DDBJ whole genome shotgun (WGS) entry which is preliminary data.</text>
</comment>
<dbReference type="InterPro" id="IPR013783">
    <property type="entry name" value="Ig-like_fold"/>
</dbReference>
<feature type="domain" description="PKD/Chitinase" evidence="2">
    <location>
        <begin position="195"/>
        <end position="275"/>
    </location>
</feature>
<dbReference type="InterPro" id="IPR026444">
    <property type="entry name" value="Secre_tail"/>
</dbReference>
<dbReference type="EMBL" id="LDJX01000012">
    <property type="protein sequence ID" value="KPM30267.1"/>
    <property type="molecule type" value="Genomic_DNA"/>
</dbReference>
<evidence type="ECO:0000313" key="3">
    <source>
        <dbReference type="EMBL" id="KPM30267.1"/>
    </source>
</evidence>
<dbReference type="InterPro" id="IPR035986">
    <property type="entry name" value="PKD_dom_sf"/>
</dbReference>
<name>A0A0P7AB11_9FLAO</name>
<organism evidence="3 4">
    <name type="scientific">Croceitalea dokdonensis DOKDO 023</name>
    <dbReference type="NCBI Taxonomy" id="1300341"/>
    <lineage>
        <taxon>Bacteria</taxon>
        <taxon>Pseudomonadati</taxon>
        <taxon>Bacteroidota</taxon>
        <taxon>Flavobacteriia</taxon>
        <taxon>Flavobacteriales</taxon>
        <taxon>Flavobacteriaceae</taxon>
        <taxon>Croceitalea</taxon>
    </lineage>
</organism>
<dbReference type="NCBIfam" id="TIGR04183">
    <property type="entry name" value="Por_Secre_tail"/>
    <property type="match status" value="1"/>
</dbReference>
<dbReference type="PATRIC" id="fig|1300341.3.peg.925"/>
<keyword evidence="4" id="KW-1185">Reference proteome</keyword>
<protein>
    <recommendedName>
        <fullName evidence="2">PKD/Chitinase domain-containing protein</fullName>
    </recommendedName>
</protein>
<dbReference type="InterPro" id="IPR022409">
    <property type="entry name" value="PKD/Chitinase_dom"/>
</dbReference>
<accession>A0A0P7AB11</accession>
<gene>
    <name evidence="3" type="ORF">I595_3677</name>
</gene>
<evidence type="ECO:0000256" key="1">
    <source>
        <dbReference type="ARBA" id="ARBA00022729"/>
    </source>
</evidence>
<dbReference type="SMART" id="SM00089">
    <property type="entry name" value="PKD"/>
    <property type="match status" value="1"/>
</dbReference>